<dbReference type="SMART" id="SM00671">
    <property type="entry name" value="SEL1"/>
    <property type="match status" value="6"/>
</dbReference>
<dbReference type="Proteomes" id="UP000626554">
    <property type="component" value="Unassembled WGS sequence"/>
</dbReference>
<gene>
    <name evidence="1" type="ORF">HW556_04010</name>
</gene>
<dbReference type="InterPro" id="IPR011990">
    <property type="entry name" value="TPR-like_helical_dom_sf"/>
</dbReference>
<organism evidence="1 2">
    <name type="scientific">Hymenobacter terrestris</name>
    <dbReference type="NCBI Taxonomy" id="2748310"/>
    <lineage>
        <taxon>Bacteria</taxon>
        <taxon>Pseudomonadati</taxon>
        <taxon>Bacteroidota</taxon>
        <taxon>Cytophagia</taxon>
        <taxon>Cytophagales</taxon>
        <taxon>Hymenobacteraceae</taxon>
        <taxon>Hymenobacter</taxon>
    </lineage>
</organism>
<evidence type="ECO:0000313" key="2">
    <source>
        <dbReference type="Proteomes" id="UP000626554"/>
    </source>
</evidence>
<dbReference type="InterPro" id="IPR006597">
    <property type="entry name" value="Sel1-like"/>
</dbReference>
<dbReference type="Gene3D" id="1.25.40.10">
    <property type="entry name" value="Tetratricopeptide repeat domain"/>
    <property type="match status" value="1"/>
</dbReference>
<dbReference type="RefSeq" id="WP_176898197.1">
    <property type="nucleotide sequence ID" value="NZ_JABKAV010000007.1"/>
</dbReference>
<name>A0ABX2Q0H8_9BACT</name>
<dbReference type="PANTHER" id="PTHR43628:SF1">
    <property type="entry name" value="CHITIN SYNTHASE REGULATORY FACTOR 2-RELATED"/>
    <property type="match status" value="1"/>
</dbReference>
<accession>A0ABX2Q0H8</accession>
<keyword evidence="2" id="KW-1185">Reference proteome</keyword>
<dbReference type="SUPFAM" id="SSF81901">
    <property type="entry name" value="HCP-like"/>
    <property type="match status" value="1"/>
</dbReference>
<dbReference type="PANTHER" id="PTHR43628">
    <property type="entry name" value="ACTIVATOR OF C KINASE PROTEIN 1-RELATED"/>
    <property type="match status" value="1"/>
</dbReference>
<comment type="caution">
    <text evidence="1">The sequence shown here is derived from an EMBL/GenBank/DDBJ whole genome shotgun (WGS) entry which is preliminary data.</text>
</comment>
<reference evidence="1 2" key="1">
    <citation type="submission" date="2020-05" db="EMBL/GenBank/DDBJ databases">
        <title>Hymenobacter terrestris sp. nov. and Hymenobacter lapidiphilus sp. nov., isolated from regoliths in Antarctica.</title>
        <authorList>
            <person name="Sedlacek I."/>
            <person name="Pantucek R."/>
            <person name="Zeman M."/>
            <person name="Holochova P."/>
            <person name="Kralova S."/>
            <person name="Stankova E."/>
            <person name="Sedo O."/>
            <person name="Micenkova L."/>
            <person name="Svec P."/>
            <person name="Gupta V."/>
            <person name="Sood U."/>
            <person name="Korpole U.S."/>
            <person name="Lal R."/>
        </authorList>
    </citation>
    <scope>NUCLEOTIDE SEQUENCE [LARGE SCALE GENOMIC DNA]</scope>
    <source>
        <strain evidence="1 2">P5252</strain>
    </source>
</reference>
<dbReference type="EMBL" id="JABKAV010000007">
    <property type="protein sequence ID" value="NVO84039.1"/>
    <property type="molecule type" value="Genomic_DNA"/>
</dbReference>
<dbReference type="Pfam" id="PF08238">
    <property type="entry name" value="Sel1"/>
    <property type="match status" value="7"/>
</dbReference>
<sequence>MLPDVVEEIFLHILHGNSIVCLLRISQLPLPFDYSIAADSTRRALVVFYRSRWTRNHSSKYIKRAAVLLHQAADLGNISAMAFLGLMYGDGWGVAEDYDKAIFWLQKAAAAHHPLALYNLAIAHDNGLGVPKSASQAFQLFAAAANLQYADAMHALGTMYEQGTGTEKDHPKARYWYRKAAIAGYATAMHELGRCYLRGIGGPVRLPAAKQWLAAAHAAGEAMAAVALGNYCTLLSPPDWEQALGWYERAVEQGPQEESARALYQLGKAALLGHYIPGRSREAKEYFQWAAKFGHQKAAIELALITGESF</sequence>
<dbReference type="InterPro" id="IPR052945">
    <property type="entry name" value="Mitotic_Regulator"/>
</dbReference>
<protein>
    <submittedName>
        <fullName evidence="1">Sel1 repeat family protein</fullName>
    </submittedName>
</protein>
<proteinExistence type="predicted"/>
<evidence type="ECO:0000313" key="1">
    <source>
        <dbReference type="EMBL" id="NVO84039.1"/>
    </source>
</evidence>